<organism evidence="1 2">
    <name type="scientific">Bacteroides uniformis</name>
    <dbReference type="NCBI Taxonomy" id="820"/>
    <lineage>
        <taxon>Bacteria</taxon>
        <taxon>Pseudomonadati</taxon>
        <taxon>Bacteroidota</taxon>
        <taxon>Bacteroidia</taxon>
        <taxon>Bacteroidales</taxon>
        <taxon>Bacteroidaceae</taxon>
        <taxon>Bacteroides</taxon>
    </lineage>
</organism>
<name>A0A174UDI4_BACUN</name>
<reference evidence="1 2" key="1">
    <citation type="submission" date="2015-09" db="EMBL/GenBank/DDBJ databases">
        <authorList>
            <consortium name="Pathogen Informatics"/>
        </authorList>
    </citation>
    <scope>NUCLEOTIDE SEQUENCE [LARGE SCALE GENOMIC DNA]</scope>
    <source>
        <strain evidence="1 2">2789STDY5834942</strain>
    </source>
</reference>
<gene>
    <name evidence="1" type="ORF">ERS852554_03230</name>
</gene>
<dbReference type="RefSeq" id="WP_259329083.1">
    <property type="nucleotide sequence ID" value="NZ_CZAO01000005.1"/>
</dbReference>
<dbReference type="AlphaFoldDB" id="A0A174UDI4"/>
<dbReference type="EMBL" id="CZBF01000006">
    <property type="protein sequence ID" value="CUQ17089.1"/>
    <property type="molecule type" value="Genomic_DNA"/>
</dbReference>
<protein>
    <submittedName>
        <fullName evidence="1">Uncharacterized protein</fullName>
    </submittedName>
</protein>
<sequence length="44" mass="4941">MDKILDTRTREFSADSCRQKGESCGQTVARQGYKRPECILCTTG</sequence>
<dbReference type="Proteomes" id="UP000095788">
    <property type="component" value="Unassembled WGS sequence"/>
</dbReference>
<evidence type="ECO:0000313" key="2">
    <source>
        <dbReference type="Proteomes" id="UP000095788"/>
    </source>
</evidence>
<evidence type="ECO:0000313" key="1">
    <source>
        <dbReference type="EMBL" id="CUQ17089.1"/>
    </source>
</evidence>
<proteinExistence type="predicted"/>
<accession>A0A174UDI4</accession>